<organism evidence="6 7">
    <name type="scientific">Mycolicibacterium helvum</name>
    <dbReference type="NCBI Taxonomy" id="1534349"/>
    <lineage>
        <taxon>Bacteria</taxon>
        <taxon>Bacillati</taxon>
        <taxon>Actinomycetota</taxon>
        <taxon>Actinomycetes</taxon>
        <taxon>Mycobacteriales</taxon>
        <taxon>Mycobacteriaceae</taxon>
        <taxon>Mycolicibacterium</taxon>
    </lineage>
</organism>
<dbReference type="InterPro" id="IPR011251">
    <property type="entry name" value="Luciferase-like_dom"/>
</dbReference>
<keyword evidence="7" id="KW-1185">Reference proteome</keyword>
<dbReference type="KEGG" id="mhev:MHEL_49870"/>
<dbReference type="PANTHER" id="PTHR42847:SF4">
    <property type="entry name" value="ALKANESULFONATE MONOOXYGENASE-RELATED"/>
    <property type="match status" value="1"/>
</dbReference>
<name>A0A7I7TBY2_9MYCO</name>
<proteinExistence type="predicted"/>
<keyword evidence="3" id="KW-0560">Oxidoreductase</keyword>
<evidence type="ECO:0000256" key="4">
    <source>
        <dbReference type="ARBA" id="ARBA00023033"/>
    </source>
</evidence>
<keyword evidence="1" id="KW-0285">Flavoprotein</keyword>
<evidence type="ECO:0000256" key="1">
    <source>
        <dbReference type="ARBA" id="ARBA00022630"/>
    </source>
</evidence>
<protein>
    <recommendedName>
        <fullName evidence="5">Luciferase-like domain-containing protein</fullName>
    </recommendedName>
</protein>
<sequence length="288" mass="30549">MIFGPTVQGGWPGGLEAHGYGGLMRHAIYLPLFGALSDPSAIADIAAATEQAGWDGLFVWDHVLSPVEGRWEIADPWIALAAAAMVTERIRLGPMVTPLPRRRVLKLARETVTLDRLSRGRLIVGLGTGGDIAREYSAFGEDSDARRLGQVLDDGTAVLTALWAGQTVTSRRAVVIEAVEAMPGPVQQPRIPLWFGTARAAGRPIDRAARYDGIFPLGADAMRVARIADAIEQVRGGSCAGFDIAVAAQPGDDLAGLAAAGATWALHAFWPGHRPDQVLRVISRGAPD</sequence>
<dbReference type="AlphaFoldDB" id="A0A7I7TBY2"/>
<keyword evidence="4" id="KW-0503">Monooxygenase</keyword>
<feature type="domain" description="Luciferase-like" evidence="5">
    <location>
        <begin position="38"/>
        <end position="248"/>
    </location>
</feature>
<dbReference type="InterPro" id="IPR050172">
    <property type="entry name" value="SsuD_RutA_monooxygenase"/>
</dbReference>
<dbReference type="GO" id="GO:0008726">
    <property type="term" value="F:alkanesulfonate monooxygenase activity"/>
    <property type="evidence" value="ECO:0007669"/>
    <property type="project" value="TreeGrafter"/>
</dbReference>
<dbReference type="GO" id="GO:0046306">
    <property type="term" value="P:alkanesulfonate catabolic process"/>
    <property type="evidence" value="ECO:0007669"/>
    <property type="project" value="TreeGrafter"/>
</dbReference>
<evidence type="ECO:0000313" key="6">
    <source>
        <dbReference type="EMBL" id="BBY66744.1"/>
    </source>
</evidence>
<dbReference type="PANTHER" id="PTHR42847">
    <property type="entry name" value="ALKANESULFONATE MONOOXYGENASE"/>
    <property type="match status" value="1"/>
</dbReference>
<keyword evidence="2" id="KW-0288">FMN</keyword>
<evidence type="ECO:0000313" key="7">
    <source>
        <dbReference type="Proteomes" id="UP000467148"/>
    </source>
</evidence>
<reference evidence="6 7" key="1">
    <citation type="journal article" date="2019" name="Emerg. Microbes Infect.">
        <title>Comprehensive subspecies identification of 175 nontuberculous mycobacteria species based on 7547 genomic profiles.</title>
        <authorList>
            <person name="Matsumoto Y."/>
            <person name="Kinjo T."/>
            <person name="Motooka D."/>
            <person name="Nabeya D."/>
            <person name="Jung N."/>
            <person name="Uechi K."/>
            <person name="Horii T."/>
            <person name="Iida T."/>
            <person name="Fujita J."/>
            <person name="Nakamura S."/>
        </authorList>
    </citation>
    <scope>NUCLEOTIDE SEQUENCE [LARGE SCALE GENOMIC DNA]</scope>
    <source>
        <strain evidence="6 7">JCM 30396</strain>
    </source>
</reference>
<gene>
    <name evidence="6" type="ORF">MHEL_49870</name>
</gene>
<dbReference type="Pfam" id="PF00296">
    <property type="entry name" value="Bac_luciferase"/>
    <property type="match status" value="1"/>
</dbReference>
<dbReference type="EMBL" id="AP022596">
    <property type="protein sequence ID" value="BBY66744.1"/>
    <property type="molecule type" value="Genomic_DNA"/>
</dbReference>
<accession>A0A7I7TBY2</accession>
<dbReference type="Proteomes" id="UP000467148">
    <property type="component" value="Chromosome"/>
</dbReference>
<dbReference type="SUPFAM" id="SSF51679">
    <property type="entry name" value="Bacterial luciferase-like"/>
    <property type="match status" value="1"/>
</dbReference>
<evidence type="ECO:0000256" key="2">
    <source>
        <dbReference type="ARBA" id="ARBA00022643"/>
    </source>
</evidence>
<evidence type="ECO:0000256" key="3">
    <source>
        <dbReference type="ARBA" id="ARBA00023002"/>
    </source>
</evidence>
<dbReference type="InterPro" id="IPR036661">
    <property type="entry name" value="Luciferase-like_sf"/>
</dbReference>
<evidence type="ECO:0000259" key="5">
    <source>
        <dbReference type="Pfam" id="PF00296"/>
    </source>
</evidence>
<dbReference type="Gene3D" id="3.20.20.30">
    <property type="entry name" value="Luciferase-like domain"/>
    <property type="match status" value="1"/>
</dbReference>